<comment type="caution">
    <text evidence="2">The sequence shown here is derived from an EMBL/GenBank/DDBJ whole genome shotgun (WGS) entry which is preliminary data.</text>
</comment>
<keyword evidence="3" id="KW-1185">Reference proteome</keyword>
<protein>
    <recommendedName>
        <fullName evidence="4">Nucleotidyl transferase AbiEii/AbiGii toxin family protein</fullName>
    </recommendedName>
</protein>
<evidence type="ECO:0008006" key="4">
    <source>
        <dbReference type="Google" id="ProtNLM"/>
    </source>
</evidence>
<reference evidence="2 3" key="1">
    <citation type="submission" date="2017-12" db="EMBL/GenBank/DDBJ databases">
        <title>Phylogenetic diversity of female urinary microbiome.</title>
        <authorList>
            <person name="Thomas-White K."/>
            <person name="Wolfe A.J."/>
        </authorList>
    </citation>
    <scope>NUCLEOTIDE SEQUENCE [LARGE SCALE GENOMIC DNA]</scope>
    <source>
        <strain evidence="2 3">UMB1298</strain>
    </source>
</reference>
<evidence type="ECO:0000256" key="1">
    <source>
        <dbReference type="SAM" id="MobiDB-lite"/>
    </source>
</evidence>
<dbReference type="AlphaFoldDB" id="A0A2I1P836"/>
<dbReference type="Proteomes" id="UP000234206">
    <property type="component" value="Unassembled WGS sequence"/>
</dbReference>
<accession>A0A2I1P836</accession>
<proteinExistence type="predicted"/>
<dbReference type="Pfam" id="PF08843">
    <property type="entry name" value="AbiEii"/>
    <property type="match status" value="1"/>
</dbReference>
<dbReference type="EMBL" id="PKIZ01000035">
    <property type="protein sequence ID" value="PKZ40761.1"/>
    <property type="molecule type" value="Genomic_DNA"/>
</dbReference>
<evidence type="ECO:0000313" key="3">
    <source>
        <dbReference type="Proteomes" id="UP000234206"/>
    </source>
</evidence>
<dbReference type="InterPro" id="IPR014942">
    <property type="entry name" value="AbiEii"/>
</dbReference>
<name>A0A2I1P836_9MICO</name>
<evidence type="ECO:0000313" key="2">
    <source>
        <dbReference type="EMBL" id="PKZ40761.1"/>
    </source>
</evidence>
<sequence length="276" mass="30607">MPGTSTPTPKHPRSTPKSREWILLGGNALLVRLQGGRFPQDVDLAHAPADRTPAELLADLRLRVAHDIGDGFTLELLDITTHDHTDEFGYGTVAHKIRARALSSGLHFESFPIDVTQRRHVEGPVDRRALHPVIDDPALANLPEVPLVPLENHMADKACGLYERHKNDSASTRWRDLADLARITSALEVDAARLARMLAHEAERRRLTLPAHMVSPGPRWPDEYPRNAAAFAELPANRHSLDASLTAVGASLNPVLDDTRTTGTWEPERQRWEDPA</sequence>
<feature type="compositionally biased region" description="Basic and acidic residues" evidence="1">
    <location>
        <begin position="266"/>
        <end position="276"/>
    </location>
</feature>
<feature type="region of interest" description="Disordered" evidence="1">
    <location>
        <begin position="256"/>
        <end position="276"/>
    </location>
</feature>
<dbReference type="OrthoDB" id="4084402at2"/>
<gene>
    <name evidence="2" type="ORF">CYJ76_11340</name>
</gene>
<organism evidence="2 3">
    <name type="scientific">Kytococcus schroeteri</name>
    <dbReference type="NCBI Taxonomy" id="138300"/>
    <lineage>
        <taxon>Bacteria</taxon>
        <taxon>Bacillati</taxon>
        <taxon>Actinomycetota</taxon>
        <taxon>Actinomycetes</taxon>
        <taxon>Micrococcales</taxon>
        <taxon>Kytococcaceae</taxon>
        <taxon>Kytococcus</taxon>
    </lineage>
</organism>